<dbReference type="SUPFAM" id="SSF51726">
    <property type="entry name" value="UROD/MetE-like"/>
    <property type="match status" value="1"/>
</dbReference>
<dbReference type="InterPro" id="IPR000257">
    <property type="entry name" value="Uroporphyrinogen_deCOase"/>
</dbReference>
<reference evidence="2" key="1">
    <citation type="journal article" date="2014" name="Front. Microbiol.">
        <title>High frequency of phylogenetically diverse reductive dehalogenase-homologous genes in deep subseafloor sedimentary metagenomes.</title>
        <authorList>
            <person name="Kawai M."/>
            <person name="Futagami T."/>
            <person name="Toyoda A."/>
            <person name="Takaki Y."/>
            <person name="Nishi S."/>
            <person name="Hori S."/>
            <person name="Arai W."/>
            <person name="Tsubouchi T."/>
            <person name="Morono Y."/>
            <person name="Uchiyama I."/>
            <person name="Ito T."/>
            <person name="Fujiyama A."/>
            <person name="Inagaki F."/>
            <person name="Takami H."/>
        </authorList>
    </citation>
    <scope>NUCLEOTIDE SEQUENCE</scope>
    <source>
        <strain evidence="2">Expedition CK06-06</strain>
    </source>
</reference>
<gene>
    <name evidence="2" type="ORF">S03H2_50020</name>
</gene>
<protein>
    <recommendedName>
        <fullName evidence="1">Uroporphyrinogen decarboxylase (URO-D) domain-containing protein</fullName>
    </recommendedName>
</protein>
<feature type="non-terminal residue" evidence="2">
    <location>
        <position position="1"/>
    </location>
</feature>
<comment type="caution">
    <text evidence="2">The sequence shown here is derived from an EMBL/GenBank/DDBJ whole genome shotgun (WGS) entry which is preliminary data.</text>
</comment>
<evidence type="ECO:0000313" key="2">
    <source>
        <dbReference type="EMBL" id="GAH62661.1"/>
    </source>
</evidence>
<dbReference type="InterPro" id="IPR052024">
    <property type="entry name" value="Methanogen_methyltrans"/>
</dbReference>
<feature type="domain" description="Uroporphyrinogen decarboxylase (URO-D)" evidence="1">
    <location>
        <begin position="5"/>
        <end position="122"/>
    </location>
</feature>
<dbReference type="Pfam" id="PF01208">
    <property type="entry name" value="URO-D"/>
    <property type="match status" value="1"/>
</dbReference>
<dbReference type="Gene3D" id="3.20.20.210">
    <property type="match status" value="1"/>
</dbReference>
<dbReference type="GO" id="GO:0006779">
    <property type="term" value="P:porphyrin-containing compound biosynthetic process"/>
    <property type="evidence" value="ECO:0007669"/>
    <property type="project" value="InterPro"/>
</dbReference>
<sequence length="125" mass="13405">LPGNVRCLKKISSLNVPPILHICGRTSHIIELMAQSGAAVLSIDQIDLLEAKEKVGDRVCIMGNVRPTETLLGGTPEDVRREARKCLEDCRDSPGGFILASGCEVPIESPPENVMALIETARSDG</sequence>
<name>X1GXN0_9ZZZZ</name>
<dbReference type="InterPro" id="IPR038071">
    <property type="entry name" value="UROD/MetE-like_sf"/>
</dbReference>
<dbReference type="PANTHER" id="PTHR47099">
    <property type="entry name" value="METHYLCOBAMIDE:COM METHYLTRANSFERASE MTBA"/>
    <property type="match status" value="1"/>
</dbReference>
<organism evidence="2">
    <name type="scientific">marine sediment metagenome</name>
    <dbReference type="NCBI Taxonomy" id="412755"/>
    <lineage>
        <taxon>unclassified sequences</taxon>
        <taxon>metagenomes</taxon>
        <taxon>ecological metagenomes</taxon>
    </lineage>
</organism>
<dbReference type="EMBL" id="BARU01031643">
    <property type="protein sequence ID" value="GAH62661.1"/>
    <property type="molecule type" value="Genomic_DNA"/>
</dbReference>
<dbReference type="AlphaFoldDB" id="X1GXN0"/>
<dbReference type="PANTHER" id="PTHR47099:SF1">
    <property type="entry name" value="METHYLCOBAMIDE:COM METHYLTRANSFERASE MTBA"/>
    <property type="match status" value="1"/>
</dbReference>
<dbReference type="GO" id="GO:0004853">
    <property type="term" value="F:uroporphyrinogen decarboxylase activity"/>
    <property type="evidence" value="ECO:0007669"/>
    <property type="project" value="InterPro"/>
</dbReference>
<evidence type="ECO:0000259" key="1">
    <source>
        <dbReference type="Pfam" id="PF01208"/>
    </source>
</evidence>
<proteinExistence type="predicted"/>
<accession>X1GXN0</accession>